<evidence type="ECO:0000256" key="2">
    <source>
        <dbReference type="ARBA" id="ARBA00022771"/>
    </source>
</evidence>
<organism evidence="4 5">
    <name type="scientific">Stentor coeruleus</name>
    <dbReference type="NCBI Taxonomy" id="5963"/>
    <lineage>
        <taxon>Eukaryota</taxon>
        <taxon>Sar</taxon>
        <taxon>Alveolata</taxon>
        <taxon>Ciliophora</taxon>
        <taxon>Postciliodesmatophora</taxon>
        <taxon>Heterotrichea</taxon>
        <taxon>Heterotrichida</taxon>
        <taxon>Stentoridae</taxon>
        <taxon>Stentor</taxon>
    </lineage>
</organism>
<dbReference type="Proteomes" id="UP000187209">
    <property type="component" value="Unassembled WGS sequence"/>
</dbReference>
<sequence>MDYFYGRREDLNLDSISDIIASIIVKLEEHDFRFIKFSAKRVFPIPEKNHGKKKIKVLALGNMKKRGEFLRIFTNDELQMILFNLKSDLQISQEFPRFEVQLYPGMQKTLLEFSNDDRKLYVVDYWRCETYCTEKIEIYLNLYKNDPWIASRLKTVFLISENLLTEEIKQEIESCTCAEIIFYIVNQEQNSNLSIFEIEPENKYSAQIIQYRKVVAFEPYLDEETLSGDYSKLINKFTGNKSSRWKWLSVTKNRYFKLFAIISEKFNEINEFIPNFKSNSLKFIYQLTAYGPYDLNHNCRLSLSYKKFKNYSPIVKSLNSYFSQIMPQSSIDLYFNNYIQDLCERTTKCSLCFQELTEDDTQYLCIECEPKHYHCQKCHQKKYDGEGLMQFAHPHYLYLITSESRRFHKLTSGKFSFSNVSKEIKDGSRLHSNVECDNKSIHMCESNGVIQGTRYLCAHCHNFDFCERCMKKWIEEKPVDMIEALKKKGHEKWHVFIVIEYPLYYV</sequence>
<evidence type="ECO:0000313" key="5">
    <source>
        <dbReference type="Proteomes" id="UP000187209"/>
    </source>
</evidence>
<dbReference type="AlphaFoldDB" id="A0A1R2ALF5"/>
<gene>
    <name evidence="4" type="ORF">SteCoe_38419</name>
</gene>
<accession>A0A1R2ALF5</accession>
<dbReference type="EMBL" id="MPUH01002206">
    <property type="protein sequence ID" value="OMJ65346.1"/>
    <property type="molecule type" value="Genomic_DNA"/>
</dbReference>
<comment type="caution">
    <text evidence="4">The sequence shown here is derived from an EMBL/GenBank/DDBJ whole genome shotgun (WGS) entry which is preliminary data.</text>
</comment>
<keyword evidence="3" id="KW-0862">Zinc</keyword>
<evidence type="ECO:0000313" key="4">
    <source>
        <dbReference type="EMBL" id="OMJ65346.1"/>
    </source>
</evidence>
<protein>
    <submittedName>
        <fullName evidence="4">Uncharacterized protein</fullName>
    </submittedName>
</protein>
<evidence type="ECO:0000256" key="3">
    <source>
        <dbReference type="ARBA" id="ARBA00022833"/>
    </source>
</evidence>
<keyword evidence="1" id="KW-0479">Metal-binding</keyword>
<dbReference type="InterPro" id="IPR043145">
    <property type="entry name" value="Znf_ZZ_sf"/>
</dbReference>
<dbReference type="OrthoDB" id="661148at2759"/>
<keyword evidence="5" id="KW-1185">Reference proteome</keyword>
<evidence type="ECO:0000256" key="1">
    <source>
        <dbReference type="ARBA" id="ARBA00022723"/>
    </source>
</evidence>
<reference evidence="4 5" key="1">
    <citation type="submission" date="2016-11" db="EMBL/GenBank/DDBJ databases">
        <title>The macronuclear genome of Stentor coeruleus: a giant cell with tiny introns.</title>
        <authorList>
            <person name="Slabodnick M."/>
            <person name="Ruby J.G."/>
            <person name="Reiff S.B."/>
            <person name="Swart E.C."/>
            <person name="Gosai S."/>
            <person name="Prabakaran S."/>
            <person name="Witkowska E."/>
            <person name="Larue G.E."/>
            <person name="Fisher S."/>
            <person name="Freeman R.M."/>
            <person name="Gunawardena J."/>
            <person name="Chu W."/>
            <person name="Stover N.A."/>
            <person name="Gregory B.D."/>
            <person name="Nowacki M."/>
            <person name="Derisi J."/>
            <person name="Roy S.W."/>
            <person name="Marshall W.F."/>
            <person name="Sood P."/>
        </authorList>
    </citation>
    <scope>NUCLEOTIDE SEQUENCE [LARGE SCALE GENOMIC DNA]</scope>
    <source>
        <strain evidence="4">WM001</strain>
    </source>
</reference>
<dbReference type="GO" id="GO:0008270">
    <property type="term" value="F:zinc ion binding"/>
    <property type="evidence" value="ECO:0007669"/>
    <property type="project" value="UniProtKB-KW"/>
</dbReference>
<keyword evidence="2" id="KW-0863">Zinc-finger</keyword>
<proteinExistence type="predicted"/>
<dbReference type="Gene3D" id="3.30.60.90">
    <property type="match status" value="1"/>
</dbReference>
<dbReference type="SUPFAM" id="SSF57850">
    <property type="entry name" value="RING/U-box"/>
    <property type="match status" value="1"/>
</dbReference>
<name>A0A1R2ALF5_9CILI</name>